<evidence type="ECO:0000256" key="1">
    <source>
        <dbReference type="ARBA" id="ARBA00004651"/>
    </source>
</evidence>
<dbReference type="Gene3D" id="1.20.1720.10">
    <property type="entry name" value="Multidrug resistance protein D"/>
    <property type="match status" value="1"/>
</dbReference>
<dbReference type="GO" id="GO:0022857">
    <property type="term" value="F:transmembrane transporter activity"/>
    <property type="evidence" value="ECO:0007669"/>
    <property type="project" value="InterPro"/>
</dbReference>
<dbReference type="PANTHER" id="PTHR23501:SF174">
    <property type="entry name" value="MULTIDRUG EXPORT PROTEIN EMRB-RELATED"/>
    <property type="match status" value="1"/>
</dbReference>
<feature type="transmembrane region" description="Helical" evidence="7">
    <location>
        <begin position="142"/>
        <end position="164"/>
    </location>
</feature>
<evidence type="ECO:0000256" key="4">
    <source>
        <dbReference type="ARBA" id="ARBA00022692"/>
    </source>
</evidence>
<feature type="transmembrane region" description="Helical" evidence="7">
    <location>
        <begin position="50"/>
        <end position="75"/>
    </location>
</feature>
<feature type="transmembrane region" description="Helical" evidence="7">
    <location>
        <begin position="368"/>
        <end position="386"/>
    </location>
</feature>
<evidence type="ECO:0000313" key="10">
    <source>
        <dbReference type="Proteomes" id="UP000594621"/>
    </source>
</evidence>
<protein>
    <submittedName>
        <fullName evidence="9">Multidrug efflux MFS transporter</fullName>
    </submittedName>
</protein>
<dbReference type="PROSITE" id="PS50850">
    <property type="entry name" value="MFS"/>
    <property type="match status" value="1"/>
</dbReference>
<gene>
    <name evidence="9" type="ORF">IC761_35360</name>
</gene>
<feature type="transmembrane region" description="Helical" evidence="7">
    <location>
        <begin position="398"/>
        <end position="424"/>
    </location>
</feature>
<keyword evidence="10" id="KW-1185">Reference proteome</keyword>
<evidence type="ECO:0000256" key="5">
    <source>
        <dbReference type="ARBA" id="ARBA00022989"/>
    </source>
</evidence>
<dbReference type="KEGG" id="bcou:IC761_35360"/>
<feature type="domain" description="Major facilitator superfamily (MFS) profile" evidence="8">
    <location>
        <begin position="51"/>
        <end position="535"/>
    </location>
</feature>
<feature type="transmembrane region" description="Helical" evidence="7">
    <location>
        <begin position="267"/>
        <end position="284"/>
    </location>
</feature>
<evidence type="ECO:0000256" key="6">
    <source>
        <dbReference type="ARBA" id="ARBA00023136"/>
    </source>
</evidence>
<feature type="transmembrane region" description="Helical" evidence="7">
    <location>
        <begin position="514"/>
        <end position="532"/>
    </location>
</feature>
<keyword evidence="5 7" id="KW-1133">Transmembrane helix</keyword>
<feature type="transmembrane region" description="Helical" evidence="7">
    <location>
        <begin position="176"/>
        <end position="197"/>
    </location>
</feature>
<dbReference type="Proteomes" id="UP000594621">
    <property type="component" value="Chromosome"/>
</dbReference>
<sequence>MPPSTPAISVRSPACSACRRPRAKIKTETRTDPMSGPNAHLMVPGLRRNMVTICAMTATIMQALDTTIANVALPYMQGTLSASQDQINWVLTSYIVAAAIMTAPVGWIANRFGRKRIFIICSAGFTIASVLCGLAQDINQMVLFRLLQGVFGAALVPLSQAVMLDYYTLQERATAMSIWGMGVMMGPIMGPSLGAWLTETYSWHWVFFVNLPFGAITVLGLAIFMDETDKNLSLKFDWFGFAALAVGIGALQLALDRGEQLDWFESAEIVTEFVISGIAFYYFFAHSFTTSRPFIQFALFRDRNFVTGCVFMTVMGLVLYSTMALASPYLQNVIGYPIMTAGGLLASRGFGTFFAMMMVGRIMRYIEARTLIICGLTLTAASLFQMTGWTDQTQAPEIVIVSVIQGFGFGLVFVPLSTVAFLTLPNNLRTDGTSMLTLLRNVASSAGISIVIAQLTQGTRKTYAILSEYINPFNHALQMPDVRGMINLSTDAGRAMADRMVGVQAQIIAFAHDYMLVMIFIVCTIPLALMIGSTKAALRKQAAGPEHAVME</sequence>
<feature type="transmembrane region" description="Helical" evidence="7">
    <location>
        <begin position="305"/>
        <end position="327"/>
    </location>
</feature>
<name>A0A7S9D735_9BRAD</name>
<keyword evidence="6 7" id="KW-0472">Membrane</keyword>
<proteinExistence type="predicted"/>
<dbReference type="Gene3D" id="1.20.1250.20">
    <property type="entry name" value="MFS general substrate transporter like domains"/>
    <property type="match status" value="1"/>
</dbReference>
<comment type="subcellular location">
    <subcellularLocation>
        <location evidence="1">Cell membrane</location>
        <topology evidence="1">Multi-pass membrane protein</topology>
    </subcellularLocation>
</comment>
<dbReference type="AlphaFoldDB" id="A0A7S9D735"/>
<feature type="transmembrane region" description="Helical" evidence="7">
    <location>
        <begin position="436"/>
        <end position="456"/>
    </location>
</feature>
<dbReference type="InterPro" id="IPR020846">
    <property type="entry name" value="MFS_dom"/>
</dbReference>
<feature type="transmembrane region" description="Helical" evidence="7">
    <location>
        <begin position="117"/>
        <end position="136"/>
    </location>
</feature>
<feature type="transmembrane region" description="Helical" evidence="7">
    <location>
        <begin position="87"/>
        <end position="110"/>
    </location>
</feature>
<feature type="transmembrane region" description="Helical" evidence="7">
    <location>
        <begin position="203"/>
        <end position="224"/>
    </location>
</feature>
<accession>A0A7S9D735</accession>
<dbReference type="InterPro" id="IPR004638">
    <property type="entry name" value="EmrB-like"/>
</dbReference>
<dbReference type="CDD" id="cd17503">
    <property type="entry name" value="MFS_LmrB_MDR_like"/>
    <property type="match status" value="1"/>
</dbReference>
<dbReference type="InterPro" id="IPR011701">
    <property type="entry name" value="MFS"/>
</dbReference>
<dbReference type="NCBIfam" id="TIGR00711">
    <property type="entry name" value="efflux_EmrB"/>
    <property type="match status" value="1"/>
</dbReference>
<evidence type="ECO:0000256" key="7">
    <source>
        <dbReference type="SAM" id="Phobius"/>
    </source>
</evidence>
<keyword evidence="3" id="KW-1003">Cell membrane</keyword>
<keyword evidence="2" id="KW-0813">Transport</keyword>
<dbReference type="Pfam" id="PF07690">
    <property type="entry name" value="MFS_1"/>
    <property type="match status" value="1"/>
</dbReference>
<dbReference type="PANTHER" id="PTHR23501">
    <property type="entry name" value="MAJOR FACILITATOR SUPERFAMILY"/>
    <property type="match status" value="1"/>
</dbReference>
<dbReference type="InterPro" id="IPR036259">
    <property type="entry name" value="MFS_trans_sf"/>
</dbReference>
<feature type="transmembrane region" description="Helical" evidence="7">
    <location>
        <begin position="236"/>
        <end position="255"/>
    </location>
</feature>
<evidence type="ECO:0000259" key="8">
    <source>
        <dbReference type="PROSITE" id="PS50850"/>
    </source>
</evidence>
<evidence type="ECO:0000313" key="9">
    <source>
        <dbReference type="EMBL" id="QPF91654.1"/>
    </source>
</evidence>
<organism evidence="9 10">
    <name type="scientific">Bradyrhizobium commune</name>
    <dbReference type="NCBI Taxonomy" id="83627"/>
    <lineage>
        <taxon>Bacteria</taxon>
        <taxon>Pseudomonadati</taxon>
        <taxon>Pseudomonadota</taxon>
        <taxon>Alphaproteobacteria</taxon>
        <taxon>Hyphomicrobiales</taxon>
        <taxon>Nitrobacteraceae</taxon>
        <taxon>Bradyrhizobium</taxon>
    </lineage>
</organism>
<evidence type="ECO:0000256" key="2">
    <source>
        <dbReference type="ARBA" id="ARBA00022448"/>
    </source>
</evidence>
<reference evidence="9 10" key="1">
    <citation type="submission" date="2020-09" db="EMBL/GenBank/DDBJ databases">
        <title>Complete genomes of bradyrhizobia occurring on native shrubby legumes in Australia.</title>
        <authorList>
            <person name="Lafay B."/>
        </authorList>
    </citation>
    <scope>NUCLEOTIDE SEQUENCE [LARGE SCALE GENOMIC DNA]</scope>
    <source>
        <strain evidence="9 10">BDV5040</strain>
    </source>
</reference>
<dbReference type="EMBL" id="CP061379">
    <property type="protein sequence ID" value="QPF91654.1"/>
    <property type="molecule type" value="Genomic_DNA"/>
</dbReference>
<feature type="transmembrane region" description="Helical" evidence="7">
    <location>
        <begin position="333"/>
        <end position="356"/>
    </location>
</feature>
<dbReference type="SUPFAM" id="SSF103473">
    <property type="entry name" value="MFS general substrate transporter"/>
    <property type="match status" value="1"/>
</dbReference>
<keyword evidence="4 7" id="KW-0812">Transmembrane</keyword>
<dbReference type="GO" id="GO:0005886">
    <property type="term" value="C:plasma membrane"/>
    <property type="evidence" value="ECO:0007669"/>
    <property type="project" value="UniProtKB-SubCell"/>
</dbReference>
<evidence type="ECO:0000256" key="3">
    <source>
        <dbReference type="ARBA" id="ARBA00022475"/>
    </source>
</evidence>